<dbReference type="InterPro" id="IPR010989">
    <property type="entry name" value="SNARE"/>
</dbReference>
<dbReference type="GO" id="GO:0006886">
    <property type="term" value="P:intracellular protein transport"/>
    <property type="evidence" value="ECO:0007669"/>
    <property type="project" value="InterPro"/>
</dbReference>
<dbReference type="InterPro" id="IPR038407">
    <property type="entry name" value="v-SNARE_N_sf"/>
</dbReference>
<evidence type="ECO:0000313" key="4">
    <source>
        <dbReference type="Proteomes" id="UP000018050"/>
    </source>
</evidence>
<name>U6GGW9_EIMAC</name>
<reference evidence="3" key="2">
    <citation type="submission" date="2013-10" db="EMBL/GenBank/DDBJ databases">
        <authorList>
            <person name="Aslett M."/>
        </authorList>
    </citation>
    <scope>NUCLEOTIDE SEQUENCE</scope>
    <source>
        <strain evidence="3">Houghton</strain>
    </source>
</reference>
<gene>
    <name evidence="3" type="ORF">EAH_00008610</name>
</gene>
<dbReference type="GeneID" id="25268931"/>
<accession>U6GGW9</accession>
<dbReference type="OMA" id="YMQRESI"/>
<dbReference type="InterPro" id="IPR007705">
    <property type="entry name" value="Vesicle_trsprt_v-SNARE_N"/>
</dbReference>
<evidence type="ECO:0000313" key="3">
    <source>
        <dbReference type="EMBL" id="CDI78812.1"/>
    </source>
</evidence>
<dbReference type="GO" id="GO:0016020">
    <property type="term" value="C:membrane"/>
    <property type="evidence" value="ECO:0007669"/>
    <property type="project" value="InterPro"/>
</dbReference>
<dbReference type="VEuPathDB" id="ToxoDB:EAH_00008610"/>
<dbReference type="RefSeq" id="XP_013251001.1">
    <property type="nucleotide sequence ID" value="XM_013395547.1"/>
</dbReference>
<proteinExistence type="inferred from homology"/>
<keyword evidence="4" id="KW-1185">Reference proteome</keyword>
<dbReference type="Proteomes" id="UP000018050">
    <property type="component" value="Unassembled WGS sequence"/>
</dbReference>
<organism evidence="3 4">
    <name type="scientific">Eimeria acervulina</name>
    <name type="common">Coccidian parasite</name>
    <dbReference type="NCBI Taxonomy" id="5801"/>
    <lineage>
        <taxon>Eukaryota</taxon>
        <taxon>Sar</taxon>
        <taxon>Alveolata</taxon>
        <taxon>Apicomplexa</taxon>
        <taxon>Conoidasida</taxon>
        <taxon>Coccidia</taxon>
        <taxon>Eucoccidiorida</taxon>
        <taxon>Eimeriorina</taxon>
        <taxon>Eimeriidae</taxon>
        <taxon>Eimeria</taxon>
    </lineage>
</organism>
<evidence type="ECO:0000256" key="1">
    <source>
        <dbReference type="ARBA" id="ARBA00006108"/>
    </source>
</evidence>
<dbReference type="OrthoDB" id="430637at2759"/>
<dbReference type="Gene3D" id="1.20.58.400">
    <property type="entry name" value="t-snare proteins"/>
    <property type="match status" value="1"/>
</dbReference>
<protein>
    <recommendedName>
        <fullName evidence="2">Vesicle transport v-SNARE N-terminal domain-containing protein</fullName>
    </recommendedName>
</protein>
<dbReference type="GO" id="GO:0016192">
    <property type="term" value="P:vesicle-mediated transport"/>
    <property type="evidence" value="ECO:0007669"/>
    <property type="project" value="InterPro"/>
</dbReference>
<dbReference type="EMBL" id="HG670918">
    <property type="protein sequence ID" value="CDI78812.1"/>
    <property type="molecule type" value="Genomic_DNA"/>
</dbReference>
<comment type="similarity">
    <text evidence="1">Belongs to the VTI1 family.</text>
</comment>
<reference evidence="3" key="1">
    <citation type="submission" date="2013-10" db="EMBL/GenBank/DDBJ databases">
        <title>Genomic analysis of the causative agents of coccidiosis in chickens.</title>
        <authorList>
            <person name="Reid A.J."/>
            <person name="Blake D."/>
            <person name="Billington K."/>
            <person name="Browne H."/>
            <person name="Dunn M."/>
            <person name="Hung S."/>
            <person name="Kawahara F."/>
            <person name="Miranda-Saavedra D."/>
            <person name="Mourier T."/>
            <person name="Nagra H."/>
            <person name="Otto T.D."/>
            <person name="Rawlings N."/>
            <person name="Sanchez A."/>
            <person name="Sanders M."/>
            <person name="Subramaniam C."/>
            <person name="Tay Y."/>
            <person name="Dear P."/>
            <person name="Doerig C."/>
            <person name="Gruber A."/>
            <person name="Parkinson J."/>
            <person name="Shirley M."/>
            <person name="Wan K.L."/>
            <person name="Berriman M."/>
            <person name="Tomley F."/>
            <person name="Pain A."/>
        </authorList>
    </citation>
    <scope>NUCLEOTIDE SEQUENCE</scope>
    <source>
        <strain evidence="3">Houghton</strain>
    </source>
</reference>
<dbReference type="AlphaFoldDB" id="U6GGW9"/>
<feature type="domain" description="Vesicle transport v-SNARE N-terminal" evidence="2">
    <location>
        <begin position="2"/>
        <end position="79"/>
    </location>
</feature>
<dbReference type="Pfam" id="PF05008">
    <property type="entry name" value="V-SNARE"/>
    <property type="match status" value="1"/>
</dbReference>
<dbReference type="SUPFAM" id="SSF47661">
    <property type="entry name" value="t-snare proteins"/>
    <property type="match status" value="1"/>
</dbReference>
<sequence length="159" mass="17785">MLNEYVAEFQSLRAELEGLLQSVASGGDSFAATDSKLRELKDCLEAFEMELRSMPASERSSHLSQLQICRDEFARLQRRCLLATSRGHEPSASAELKRGNQALERLNSATAQVMHENSQKKLKRLVRISCATYTCKGKAYSERIVTQSRPTQAYGSQVP</sequence>
<evidence type="ECO:0000259" key="2">
    <source>
        <dbReference type="Pfam" id="PF05008"/>
    </source>
</evidence>